<dbReference type="InterPro" id="IPR002052">
    <property type="entry name" value="DNA_methylase_N6_adenine_CS"/>
</dbReference>
<evidence type="ECO:0000313" key="9">
    <source>
        <dbReference type="Proteomes" id="UP000199213"/>
    </source>
</evidence>
<evidence type="ECO:0000256" key="1">
    <source>
        <dbReference type="ARBA" id="ARBA00011900"/>
    </source>
</evidence>
<feature type="region of interest" description="Disordered" evidence="6">
    <location>
        <begin position="1354"/>
        <end position="1388"/>
    </location>
</feature>
<keyword evidence="9" id="KW-1185">Reference proteome</keyword>
<keyword evidence="2" id="KW-0489">Methyltransferase</keyword>
<feature type="compositionally biased region" description="Polar residues" evidence="6">
    <location>
        <begin position="1365"/>
        <end position="1388"/>
    </location>
</feature>
<evidence type="ECO:0000256" key="5">
    <source>
        <dbReference type="ARBA" id="ARBA00047942"/>
    </source>
</evidence>
<evidence type="ECO:0000256" key="2">
    <source>
        <dbReference type="ARBA" id="ARBA00022603"/>
    </source>
</evidence>
<dbReference type="OrthoDB" id="4280289at2"/>
<feature type="region of interest" description="Disordered" evidence="6">
    <location>
        <begin position="115"/>
        <end position="142"/>
    </location>
</feature>
<dbReference type="GO" id="GO:0009007">
    <property type="term" value="F:site-specific DNA-methyltransferase (adenine-specific) activity"/>
    <property type="evidence" value="ECO:0007669"/>
    <property type="project" value="UniProtKB-EC"/>
</dbReference>
<dbReference type="PRINTS" id="PR00507">
    <property type="entry name" value="N12N6MTFRASE"/>
</dbReference>
<comment type="catalytic activity">
    <reaction evidence="5">
        <text>a 2'-deoxyadenosine in DNA + S-adenosyl-L-methionine = an N(6)-methyl-2'-deoxyadenosine in DNA + S-adenosyl-L-homocysteine + H(+)</text>
        <dbReference type="Rhea" id="RHEA:15197"/>
        <dbReference type="Rhea" id="RHEA-COMP:12418"/>
        <dbReference type="Rhea" id="RHEA-COMP:12419"/>
        <dbReference type="ChEBI" id="CHEBI:15378"/>
        <dbReference type="ChEBI" id="CHEBI:57856"/>
        <dbReference type="ChEBI" id="CHEBI:59789"/>
        <dbReference type="ChEBI" id="CHEBI:90615"/>
        <dbReference type="ChEBI" id="CHEBI:90616"/>
        <dbReference type="EC" id="2.1.1.72"/>
    </reaction>
</comment>
<evidence type="ECO:0000256" key="4">
    <source>
        <dbReference type="ARBA" id="ARBA00022691"/>
    </source>
</evidence>
<dbReference type="GO" id="GO:0003676">
    <property type="term" value="F:nucleic acid binding"/>
    <property type="evidence" value="ECO:0007669"/>
    <property type="project" value="InterPro"/>
</dbReference>
<keyword evidence="3" id="KW-0808">Transferase</keyword>
<feature type="domain" description="Type II methyltransferase M.TaqI-like" evidence="7">
    <location>
        <begin position="694"/>
        <end position="963"/>
    </location>
</feature>
<dbReference type="GO" id="GO:0032259">
    <property type="term" value="P:methylation"/>
    <property type="evidence" value="ECO:0007669"/>
    <property type="project" value="UniProtKB-KW"/>
</dbReference>
<dbReference type="PANTHER" id="PTHR33841">
    <property type="entry name" value="DNA METHYLTRANSFERASE YEEA-RELATED"/>
    <property type="match status" value="1"/>
</dbReference>
<dbReference type="GO" id="GO:0006304">
    <property type="term" value="P:DNA modification"/>
    <property type="evidence" value="ECO:0007669"/>
    <property type="project" value="InterPro"/>
</dbReference>
<dbReference type="EMBL" id="FNFM01000005">
    <property type="protein sequence ID" value="SDK16483.1"/>
    <property type="molecule type" value="Genomic_DNA"/>
</dbReference>
<name>A0A1G8ZNA3_ACTMZ</name>
<dbReference type="InterPro" id="IPR029063">
    <property type="entry name" value="SAM-dependent_MTases_sf"/>
</dbReference>
<accession>A0A1G8ZNA3</accession>
<dbReference type="Proteomes" id="UP000199213">
    <property type="component" value="Unassembled WGS sequence"/>
</dbReference>
<dbReference type="PROSITE" id="PS00092">
    <property type="entry name" value="N6_MTASE"/>
    <property type="match status" value="1"/>
</dbReference>
<protein>
    <recommendedName>
        <fullName evidence="1">site-specific DNA-methyltransferase (adenine-specific)</fullName>
        <ecNumber evidence="1">2.1.1.72</ecNumber>
    </recommendedName>
</protein>
<evidence type="ECO:0000256" key="6">
    <source>
        <dbReference type="SAM" id="MobiDB-lite"/>
    </source>
</evidence>
<evidence type="ECO:0000313" key="8">
    <source>
        <dbReference type="EMBL" id="SDK16483.1"/>
    </source>
</evidence>
<dbReference type="RefSeq" id="WP_092627642.1">
    <property type="nucleotide sequence ID" value="NZ_FNFM01000005.1"/>
</dbReference>
<dbReference type="Gene3D" id="3.40.50.150">
    <property type="entry name" value="Vaccinia Virus protein VP39"/>
    <property type="match status" value="1"/>
</dbReference>
<proteinExistence type="predicted"/>
<organism evidence="8 9">
    <name type="scientific">Actinopolyspora mzabensis</name>
    <dbReference type="NCBI Taxonomy" id="995066"/>
    <lineage>
        <taxon>Bacteria</taxon>
        <taxon>Bacillati</taxon>
        <taxon>Actinomycetota</taxon>
        <taxon>Actinomycetes</taxon>
        <taxon>Actinopolysporales</taxon>
        <taxon>Actinopolysporaceae</taxon>
        <taxon>Actinopolyspora</taxon>
    </lineage>
</organism>
<dbReference type="InterPro" id="IPR050953">
    <property type="entry name" value="N4_N6_ade-DNA_methylase"/>
</dbReference>
<dbReference type="InterPro" id="IPR011639">
    <property type="entry name" value="MethylTrfase_TaqI-like_dom"/>
</dbReference>
<evidence type="ECO:0000256" key="3">
    <source>
        <dbReference type="ARBA" id="ARBA00022679"/>
    </source>
</evidence>
<dbReference type="SUPFAM" id="SSF53335">
    <property type="entry name" value="S-adenosyl-L-methionine-dependent methyltransferases"/>
    <property type="match status" value="1"/>
</dbReference>
<gene>
    <name evidence="8" type="ORF">SAMN04487820_10536</name>
</gene>
<dbReference type="Pfam" id="PF07669">
    <property type="entry name" value="Eco57I"/>
    <property type="match status" value="1"/>
</dbReference>
<sequence>MSPKPFHRKAPDAAEQHREWLDLVEVSGPFLSLPVLKRHWPSGPDALDKPTRQRLRRAHSAWQADVSAGQRDWIDYVLGELLGWGERLRREGLEGLSLDVAEHDTRLAPSFALVEPEEHVEQDGRGEPGERSESDEQLQSAEQVKPDAVRLLGMVCEPGQQPTARLAGSNWAATPADRLAQLCRHHGVELGLVTDGRWWALVRAPRTGVTTTAVFDAVPWPEAAERDVVRAFVSLLGRKRFFAVPEGERLPELLKASEDSQEEITEALGVQVREAVELLVAAFGRASTEQRRRGESELDSVAAHEVYRGAVSVMMRVVFLLFAEERRLLPSDNELYATTYSAGRLYDELERRELESSEEDLQQTYTGWYRLLALFEAVYRGVTHPRLTMHPHDGSLFDPDAFPWLPLNIDDRTVLHMLRSVQHVWVGSGKSRERRTLSFRSLDVEQIGYVYEGLLSYDGFRAEDTTVGLVGKQGREAEVPLRRLEELATDSAEATELAETLAAEFKDSGIGTAKQLAKRLAPPDAVEREERRKKLLGVTRGDAALTERLLPFRGVIRDDLRELPVVVLGGELFVTESPLRANTGTHYTPRFLAEDVVRHALEPLVYEPGPLSTAEQREWRLKPSEQILKLRVADIAMGSAAFLVAAARYLGGRLLEAWIAEDDERVREYQPQEHAGDSEEDPAVVEARRQVIEHCLYGADINPMAVEMAKLSLWLVSMDSQRPFTFLDDRLVAGDSLLGITSLEQLEYMHLDARKGRAIHERSPVDFTADVRSLVSEVAEQRRELREIDGTTLEGLNRKRALLAEANLKGRRAELAADLTVGAALAHAGRGERGLRDGSIAAADHARRMHTDEARARQQAREWLDTDLPAGNFGRDTLHWPLVFPEVFEDGGFDAVVGNPPFLGGGKISSTMGFSYRDYLGEVVAGGRKAKRPDLISFFLLCADGVCSTSGKIGFIATNTIWQGHTREIGLDYLVANGWIIFRGVKSKEWPSKSANLDYSAIWLTGSQQPSYSNCILDDAGVQGINTSLDQISRSGGTPERLFFNRKLAYQGSVMHGIGFVVPHEEASGMVEADSKNADVVLPFLAGEDVANNPDFRSSRSAIFFRKMEEKEVQKYSEPFGWVKDRVYPERKKLKSSAYRRIRDKWWQYWAPREELYEKISGFAYVVVLVRVGKIVTPVFVEANQVFGETLVVFAVENKGFLSVLASSFHYYWTASRSSTLGLTIRYTVTDAFETFPLPELTQELRDLGDELDRYRRDVMLARDSGLTKTYNLVFDPECTDSDIEELRRIHREIDEATVRAYGWQDRIDAVGGLDHGFHPVGRETRYTIGLAAQREILDSLLELNHERYQQEVAQGLHDKKKGSNKQATTKKNTSRDSGQQNGTEALF</sequence>
<reference evidence="9" key="1">
    <citation type="submission" date="2016-10" db="EMBL/GenBank/DDBJ databases">
        <authorList>
            <person name="Varghese N."/>
            <person name="Submissions S."/>
        </authorList>
    </citation>
    <scope>NUCLEOTIDE SEQUENCE [LARGE SCALE GENOMIC DNA]</scope>
    <source>
        <strain evidence="9">DSM 45460</strain>
    </source>
</reference>
<dbReference type="EC" id="2.1.1.72" evidence="1"/>
<feature type="compositionally biased region" description="Basic and acidic residues" evidence="6">
    <location>
        <begin position="116"/>
        <end position="134"/>
    </location>
</feature>
<dbReference type="PANTHER" id="PTHR33841:SF1">
    <property type="entry name" value="DNA METHYLTRANSFERASE A"/>
    <property type="match status" value="1"/>
</dbReference>
<keyword evidence="4" id="KW-0949">S-adenosyl-L-methionine</keyword>
<evidence type="ECO:0000259" key="7">
    <source>
        <dbReference type="Pfam" id="PF07669"/>
    </source>
</evidence>